<accession>A0A5J4S068</accession>
<protein>
    <submittedName>
        <fullName evidence="1">Uncharacterized protein</fullName>
    </submittedName>
</protein>
<sequence>MNTLDQQFFQLQLNASNLDLLFEATDEFEDALATPRNTATRRFNPHTDLTSFLITLQCEKNSNGALTLDGLDTQNQNSSVELKGAPIYQGATDSYYNVVTNGKIPPSPILCAVHDTYQLFSPAAGGCCKYDINHSFEEVI</sequence>
<reference evidence="1 2" key="1">
    <citation type="submission" date="2019-03" db="EMBL/GenBank/DDBJ databases">
        <title>Single cell metagenomics reveals metabolic interactions within the superorganism composed of flagellate Streblomastix strix and complex community of Bacteroidetes bacteria on its surface.</title>
        <authorList>
            <person name="Treitli S.C."/>
            <person name="Kolisko M."/>
            <person name="Husnik F."/>
            <person name="Keeling P."/>
            <person name="Hampl V."/>
        </authorList>
    </citation>
    <scope>NUCLEOTIDE SEQUENCE [LARGE SCALE GENOMIC DNA]</scope>
    <source>
        <strain evidence="1">ST1C</strain>
    </source>
</reference>
<proteinExistence type="predicted"/>
<comment type="caution">
    <text evidence="1">The sequence shown here is derived from an EMBL/GenBank/DDBJ whole genome shotgun (WGS) entry which is preliminary data.</text>
</comment>
<evidence type="ECO:0000313" key="1">
    <source>
        <dbReference type="EMBL" id="KAA6339586.1"/>
    </source>
</evidence>
<evidence type="ECO:0000313" key="2">
    <source>
        <dbReference type="Proteomes" id="UP000324800"/>
    </source>
</evidence>
<dbReference type="Proteomes" id="UP000324800">
    <property type="component" value="Unassembled WGS sequence"/>
</dbReference>
<gene>
    <name evidence="1" type="ORF">EZS28_052601</name>
</gene>
<dbReference type="AlphaFoldDB" id="A0A5J4S068"/>
<name>A0A5J4S068_9EUKA</name>
<organism evidence="1 2">
    <name type="scientific">Streblomastix strix</name>
    <dbReference type="NCBI Taxonomy" id="222440"/>
    <lineage>
        <taxon>Eukaryota</taxon>
        <taxon>Metamonada</taxon>
        <taxon>Preaxostyla</taxon>
        <taxon>Oxymonadida</taxon>
        <taxon>Streblomastigidae</taxon>
        <taxon>Streblomastix</taxon>
    </lineage>
</organism>
<dbReference type="OrthoDB" id="10500762at2759"/>
<dbReference type="EMBL" id="SNRW01041067">
    <property type="protein sequence ID" value="KAA6339586.1"/>
    <property type="molecule type" value="Genomic_DNA"/>
</dbReference>